<dbReference type="CDD" id="cd03487">
    <property type="entry name" value="RT_Bac_retron_II"/>
    <property type="match status" value="1"/>
</dbReference>
<dbReference type="InterPro" id="IPR000477">
    <property type="entry name" value="RT_dom"/>
</dbReference>
<dbReference type="PRINTS" id="PR00866">
    <property type="entry name" value="RNADNAPOLMS"/>
</dbReference>
<evidence type="ECO:0000256" key="3">
    <source>
        <dbReference type="ARBA" id="ARBA00022695"/>
    </source>
</evidence>
<keyword evidence="12" id="KW-1185">Reference proteome</keyword>
<keyword evidence="5" id="KW-0460">Magnesium</keyword>
<feature type="domain" description="Reverse transcriptase" evidence="10">
    <location>
        <begin position="39"/>
        <end position="262"/>
    </location>
</feature>
<dbReference type="GO" id="GO:0051607">
    <property type="term" value="P:defense response to virus"/>
    <property type="evidence" value="ECO:0007669"/>
    <property type="project" value="UniProtKB-KW"/>
</dbReference>
<dbReference type="InterPro" id="IPR051083">
    <property type="entry name" value="GrpII_Intron_Splice-Mob/Def"/>
</dbReference>
<dbReference type="GO" id="GO:0046872">
    <property type="term" value="F:metal ion binding"/>
    <property type="evidence" value="ECO:0007669"/>
    <property type="project" value="UniProtKB-KW"/>
</dbReference>
<evidence type="ECO:0000256" key="1">
    <source>
        <dbReference type="ARBA" id="ARBA00012493"/>
    </source>
</evidence>
<evidence type="ECO:0000259" key="10">
    <source>
        <dbReference type="PROSITE" id="PS50878"/>
    </source>
</evidence>
<dbReference type="Proteomes" id="UP000199729">
    <property type="component" value="Chromosome"/>
</dbReference>
<keyword evidence="4" id="KW-0479">Metal-binding</keyword>
<dbReference type="InterPro" id="IPR000123">
    <property type="entry name" value="Reverse_transcriptase_msDNA"/>
</dbReference>
<comment type="similarity">
    <text evidence="8">Belongs to the bacterial reverse transcriptase family.</text>
</comment>
<proteinExistence type="inferred from homology"/>
<dbReference type="EMBL" id="CP022423">
    <property type="protein sequence ID" value="ASM77099.1"/>
    <property type="molecule type" value="Genomic_DNA"/>
</dbReference>
<dbReference type="PANTHER" id="PTHR34047:SF7">
    <property type="entry name" value="RNA-DIRECTED DNA POLYMERASE"/>
    <property type="match status" value="1"/>
</dbReference>
<evidence type="ECO:0000256" key="8">
    <source>
        <dbReference type="ARBA" id="ARBA00034120"/>
    </source>
</evidence>
<dbReference type="AlphaFoldDB" id="A0A221KDQ8"/>
<evidence type="ECO:0000256" key="6">
    <source>
        <dbReference type="ARBA" id="ARBA00022918"/>
    </source>
</evidence>
<evidence type="ECO:0000313" key="11">
    <source>
        <dbReference type="EMBL" id="ASM77099.1"/>
    </source>
</evidence>
<keyword evidence="7" id="KW-0051">Antiviral defense</keyword>
<keyword evidence="3" id="KW-0548">Nucleotidyltransferase</keyword>
<dbReference type="SUPFAM" id="SSF56672">
    <property type="entry name" value="DNA/RNA polymerases"/>
    <property type="match status" value="1"/>
</dbReference>
<name>A0A221KDQ8_VITFI</name>
<accession>A0A221KDQ8</accession>
<sequence length="401" mass="46032">MDHRSVQLSRCLFLSMRPIFNGTPIASVDALARSLSLSAQQLRTLAGAVSGHYRDFDIPKRDGSFRTVSGPTEELKIIQRRINRHIFERVQYPSYLFGSIKERNYVQNARSHSRAHVIVAMDVENFFPSIKREAVLNIFKNLFRFPQEVASLLADLCTKDGHVPQGACTSSYIANLALHDIEHRLVSNLRHEGLIYSRLTDDISISSPHPLAKKRIESLVVQVAEMLKCKGFKPKRRKTKVTSKNNSAELMEVTGLWLNLGEPRVKRDERASIRTEVRRCIRESKVERTSPEFHKLHDRTSGRVAMLSQLKHREANRFRVALRLCAPLYSPIEIKRTQKIVAAVCKTPLRSRETAVYIQRFYQARYRVNIVSRTDPKLAKELHARLSSHVPKMKKEEAIYG</sequence>
<keyword evidence="6" id="KW-0695">RNA-directed DNA polymerase</keyword>
<dbReference type="InterPro" id="IPR043502">
    <property type="entry name" value="DNA/RNA_pol_sf"/>
</dbReference>
<dbReference type="GO" id="GO:0003723">
    <property type="term" value="F:RNA binding"/>
    <property type="evidence" value="ECO:0007669"/>
    <property type="project" value="InterPro"/>
</dbReference>
<gene>
    <name evidence="11" type="ORF">VITFI_CDS1321</name>
</gene>
<dbReference type="Pfam" id="PF00078">
    <property type="entry name" value="RVT_1"/>
    <property type="match status" value="1"/>
</dbReference>
<organism evidence="11 12">
    <name type="scientific">Vitreoscilla filiformis</name>
    <dbReference type="NCBI Taxonomy" id="63"/>
    <lineage>
        <taxon>Bacteria</taxon>
        <taxon>Pseudomonadati</taxon>
        <taxon>Pseudomonadota</taxon>
        <taxon>Betaproteobacteria</taxon>
        <taxon>Neisseriales</taxon>
        <taxon>Neisseriaceae</taxon>
        <taxon>Vitreoscilla</taxon>
    </lineage>
</organism>
<evidence type="ECO:0000256" key="4">
    <source>
        <dbReference type="ARBA" id="ARBA00022723"/>
    </source>
</evidence>
<dbReference type="GO" id="GO:0003964">
    <property type="term" value="F:RNA-directed DNA polymerase activity"/>
    <property type="evidence" value="ECO:0007669"/>
    <property type="project" value="UniProtKB-KW"/>
</dbReference>
<dbReference type="KEGG" id="vff:VITFI_CDS1321"/>
<comment type="catalytic activity">
    <reaction evidence="9">
        <text>DNA(n) + a 2'-deoxyribonucleoside 5'-triphosphate = DNA(n+1) + diphosphate</text>
        <dbReference type="Rhea" id="RHEA:22508"/>
        <dbReference type="Rhea" id="RHEA-COMP:17339"/>
        <dbReference type="Rhea" id="RHEA-COMP:17340"/>
        <dbReference type="ChEBI" id="CHEBI:33019"/>
        <dbReference type="ChEBI" id="CHEBI:61560"/>
        <dbReference type="ChEBI" id="CHEBI:173112"/>
        <dbReference type="EC" id="2.7.7.49"/>
    </reaction>
</comment>
<reference evidence="11 12" key="1">
    <citation type="submission" date="2017-07" db="EMBL/GenBank/DDBJ databases">
        <title>Complete Genome Sequence of the cosmetic ferment Vitreoscilla filiformis (ATCC15551).</title>
        <authorList>
            <person name="Contreras S."/>
            <person name="Sagory-Zalkind P."/>
            <person name="Blanquart H."/>
            <person name="Iltis A."/>
            <person name="Morand S.C."/>
        </authorList>
    </citation>
    <scope>NUCLEOTIDE SEQUENCE [LARGE SCALE GENOMIC DNA]</scope>
    <source>
        <strain evidence="11 12">ATCC 15551</strain>
    </source>
</reference>
<evidence type="ECO:0000256" key="2">
    <source>
        <dbReference type="ARBA" id="ARBA00022679"/>
    </source>
</evidence>
<protein>
    <recommendedName>
        <fullName evidence="1">RNA-directed DNA polymerase</fullName>
        <ecNumber evidence="1">2.7.7.49</ecNumber>
    </recommendedName>
</protein>
<dbReference type="PROSITE" id="PS50878">
    <property type="entry name" value="RT_POL"/>
    <property type="match status" value="1"/>
</dbReference>
<evidence type="ECO:0000256" key="9">
    <source>
        <dbReference type="ARBA" id="ARBA00048173"/>
    </source>
</evidence>
<evidence type="ECO:0000313" key="12">
    <source>
        <dbReference type="Proteomes" id="UP000199729"/>
    </source>
</evidence>
<dbReference type="EC" id="2.7.7.49" evidence="1"/>
<dbReference type="PANTHER" id="PTHR34047">
    <property type="entry name" value="NUCLEAR INTRON MATURASE 1, MITOCHONDRIAL-RELATED"/>
    <property type="match status" value="1"/>
</dbReference>
<keyword evidence="2" id="KW-0808">Transferase</keyword>
<evidence type="ECO:0000256" key="7">
    <source>
        <dbReference type="ARBA" id="ARBA00023118"/>
    </source>
</evidence>
<evidence type="ECO:0000256" key="5">
    <source>
        <dbReference type="ARBA" id="ARBA00022842"/>
    </source>
</evidence>